<feature type="transmembrane region" description="Helical" evidence="2">
    <location>
        <begin position="189"/>
        <end position="216"/>
    </location>
</feature>
<dbReference type="Proteomes" id="UP000765509">
    <property type="component" value="Unassembled WGS sequence"/>
</dbReference>
<dbReference type="OrthoDB" id="1684102at2759"/>
<feature type="region of interest" description="Disordered" evidence="1">
    <location>
        <begin position="1"/>
        <end position="79"/>
    </location>
</feature>
<accession>A0A9Q3CCT9</accession>
<proteinExistence type="predicted"/>
<evidence type="ECO:0000256" key="1">
    <source>
        <dbReference type="SAM" id="MobiDB-lite"/>
    </source>
</evidence>
<dbReference type="AlphaFoldDB" id="A0A9Q3CCT9"/>
<dbReference type="InterPro" id="IPR029044">
    <property type="entry name" value="Nucleotide-diphossugar_trans"/>
</dbReference>
<gene>
    <name evidence="3" type="ORF">O181_021158</name>
</gene>
<feature type="compositionally biased region" description="Low complexity" evidence="1">
    <location>
        <begin position="57"/>
        <end position="76"/>
    </location>
</feature>
<reference evidence="3" key="1">
    <citation type="submission" date="2021-03" db="EMBL/GenBank/DDBJ databases">
        <title>Draft genome sequence of rust myrtle Austropuccinia psidii MF-1, a brazilian biotype.</title>
        <authorList>
            <person name="Quecine M.C."/>
            <person name="Pachon D.M.R."/>
            <person name="Bonatelli M.L."/>
            <person name="Correr F.H."/>
            <person name="Franceschini L.M."/>
            <person name="Leite T.F."/>
            <person name="Margarido G.R.A."/>
            <person name="Almeida C.A."/>
            <person name="Ferrarezi J.A."/>
            <person name="Labate C.A."/>
        </authorList>
    </citation>
    <scope>NUCLEOTIDE SEQUENCE</scope>
    <source>
        <strain evidence="3">MF-1</strain>
    </source>
</reference>
<keyword evidence="4" id="KW-1185">Reference proteome</keyword>
<evidence type="ECO:0000313" key="4">
    <source>
        <dbReference type="Proteomes" id="UP000765509"/>
    </source>
</evidence>
<dbReference type="EMBL" id="AVOT02006393">
    <property type="protein sequence ID" value="MBW0481443.1"/>
    <property type="molecule type" value="Genomic_DNA"/>
</dbReference>
<sequence>MADDRPDLSHPQISLSTTHLKPIDSSKLKSPALHSSKQTFHVQSNQDRHLPSIGLASTSSSNSNPSNSINPASHPNLSVADNRLTNLSPHSIRRATESHASRHDLKLNSVFSDKPSLPPSSALAYEPIDYHSSSIRLHRSNNSRPTPLIARKIHWLSSAITSSLWVSEPGSIRRPHADSIDRIPRFKRFLALLTHQTGLGSLTVCLMITLIVMGIIEVFKVNDPQIGLDTQDWGPTRLRVGQWTHAKTNSLKVKMRERPFEILSELGALPNQLPSFSQQTFGLANRWLRPLPGNDAPLASRGSITADVTAVVLNWHRLENMIVIVAHLCRYDFFEAIIIWNNDPLQRLTREDFKHTHCPAHKLSIYNAPSNMFFFARFLACLQSKTKYCYFQDDDCIVNSIRSMYFQFQALQPDDRAIVVQADPIYSVMYGWEWCFNDRLGWLHTCFAWLGHGSFVSKTSVLGFLNLISEQALPSDSIALADNFFATALNHQPTVIVSSKILSLPFSSKGFSDGTAGLEQNRLYIQRGVEKLMSLLYSDKMPRMSQNVSSIQKGIVRAAERGDRAFLVTNVEAFPGRRPAFEHFKDGLAGWEDQVGTTGYSLGRAKAPVGLRRTRADWVERERGVTEAGYAAAMDDDMQTAWISAGSIQKGDWVGLAWIDKITQPIIKVHFIVSEPEGLKENRVVERLIQKNVWEVVDSLEEKLECLPIEKGEKSDCVLSILANPKGCFGVRIRKLEAASSRWCLWETSVAEL</sequence>
<keyword evidence="2" id="KW-1133">Transmembrane helix</keyword>
<comment type="caution">
    <text evidence="3">The sequence shown here is derived from an EMBL/GenBank/DDBJ whole genome shotgun (WGS) entry which is preliminary data.</text>
</comment>
<organism evidence="3 4">
    <name type="scientific">Austropuccinia psidii MF-1</name>
    <dbReference type="NCBI Taxonomy" id="1389203"/>
    <lineage>
        <taxon>Eukaryota</taxon>
        <taxon>Fungi</taxon>
        <taxon>Dikarya</taxon>
        <taxon>Basidiomycota</taxon>
        <taxon>Pucciniomycotina</taxon>
        <taxon>Pucciniomycetes</taxon>
        <taxon>Pucciniales</taxon>
        <taxon>Sphaerophragmiaceae</taxon>
        <taxon>Austropuccinia</taxon>
    </lineage>
</organism>
<dbReference type="SUPFAM" id="SSF53448">
    <property type="entry name" value="Nucleotide-diphospho-sugar transferases"/>
    <property type="match status" value="1"/>
</dbReference>
<keyword evidence="2" id="KW-0472">Membrane</keyword>
<feature type="compositionally biased region" description="Polar residues" evidence="1">
    <location>
        <begin position="33"/>
        <end position="45"/>
    </location>
</feature>
<evidence type="ECO:0000313" key="3">
    <source>
        <dbReference type="EMBL" id="MBW0481443.1"/>
    </source>
</evidence>
<keyword evidence="2" id="KW-0812">Transmembrane</keyword>
<dbReference type="Gene3D" id="3.90.550.10">
    <property type="entry name" value="Spore Coat Polysaccharide Biosynthesis Protein SpsA, Chain A"/>
    <property type="match status" value="1"/>
</dbReference>
<name>A0A9Q3CCT9_9BASI</name>
<evidence type="ECO:0000256" key="2">
    <source>
        <dbReference type="SAM" id="Phobius"/>
    </source>
</evidence>
<protein>
    <submittedName>
        <fullName evidence="3">Uncharacterized protein</fullName>
    </submittedName>
</protein>